<evidence type="ECO:0000313" key="1">
    <source>
        <dbReference type="EMBL" id="JAD82015.1"/>
    </source>
</evidence>
<name>A0A0A9D8L8_ARUDO</name>
<sequence>MMIRDHASKKPARRNGKRRSGIRYHFERLKFKVAIGILLER</sequence>
<proteinExistence type="predicted"/>
<reference evidence="1" key="2">
    <citation type="journal article" date="2015" name="Data Brief">
        <title>Shoot transcriptome of the giant reed, Arundo donax.</title>
        <authorList>
            <person name="Barrero R.A."/>
            <person name="Guerrero F.D."/>
            <person name="Moolhuijzen P."/>
            <person name="Goolsby J.A."/>
            <person name="Tidwell J."/>
            <person name="Bellgard S.E."/>
            <person name="Bellgard M.I."/>
        </authorList>
    </citation>
    <scope>NUCLEOTIDE SEQUENCE</scope>
    <source>
        <tissue evidence="1">Shoot tissue taken approximately 20 cm above the soil surface</tissue>
    </source>
</reference>
<organism evidence="1">
    <name type="scientific">Arundo donax</name>
    <name type="common">Giant reed</name>
    <name type="synonym">Donax arundinaceus</name>
    <dbReference type="NCBI Taxonomy" id="35708"/>
    <lineage>
        <taxon>Eukaryota</taxon>
        <taxon>Viridiplantae</taxon>
        <taxon>Streptophyta</taxon>
        <taxon>Embryophyta</taxon>
        <taxon>Tracheophyta</taxon>
        <taxon>Spermatophyta</taxon>
        <taxon>Magnoliopsida</taxon>
        <taxon>Liliopsida</taxon>
        <taxon>Poales</taxon>
        <taxon>Poaceae</taxon>
        <taxon>PACMAD clade</taxon>
        <taxon>Arundinoideae</taxon>
        <taxon>Arundineae</taxon>
        <taxon>Arundo</taxon>
    </lineage>
</organism>
<accession>A0A0A9D8L8</accession>
<protein>
    <submittedName>
        <fullName evidence="1">Uncharacterized protein</fullName>
    </submittedName>
</protein>
<dbReference type="AlphaFoldDB" id="A0A0A9D8L8"/>
<reference evidence="1" key="1">
    <citation type="submission" date="2014-09" db="EMBL/GenBank/DDBJ databases">
        <authorList>
            <person name="Magalhaes I.L.F."/>
            <person name="Oliveira U."/>
            <person name="Santos F.R."/>
            <person name="Vidigal T.H.D.A."/>
            <person name="Brescovit A.D."/>
            <person name="Santos A.J."/>
        </authorList>
    </citation>
    <scope>NUCLEOTIDE SEQUENCE</scope>
    <source>
        <tissue evidence="1">Shoot tissue taken approximately 20 cm above the soil surface</tissue>
    </source>
</reference>
<dbReference type="EMBL" id="GBRH01215880">
    <property type="protein sequence ID" value="JAD82015.1"/>
    <property type="molecule type" value="Transcribed_RNA"/>
</dbReference>